<reference evidence="2 3" key="1">
    <citation type="journal article" date="2023" name="Plants (Basel)">
        <title>Bridging the Gap: Combining Genomics and Transcriptomics Approaches to Understand Stylosanthes scabra, an Orphan Legume from the Brazilian Caatinga.</title>
        <authorList>
            <person name="Ferreira-Neto J.R.C."/>
            <person name="da Silva M.D."/>
            <person name="Binneck E."/>
            <person name="de Melo N.F."/>
            <person name="da Silva R.H."/>
            <person name="de Melo A.L.T.M."/>
            <person name="Pandolfi V."/>
            <person name="Bustamante F.O."/>
            <person name="Brasileiro-Vidal A.C."/>
            <person name="Benko-Iseppon A.M."/>
        </authorList>
    </citation>
    <scope>NUCLEOTIDE SEQUENCE [LARGE SCALE GENOMIC DNA]</scope>
    <source>
        <tissue evidence="2">Leaves</tissue>
    </source>
</reference>
<comment type="caution">
    <text evidence="2">The sequence shown here is derived from an EMBL/GenBank/DDBJ whole genome shotgun (WGS) entry which is preliminary data.</text>
</comment>
<feature type="region of interest" description="Disordered" evidence="1">
    <location>
        <begin position="168"/>
        <end position="189"/>
    </location>
</feature>
<evidence type="ECO:0000256" key="1">
    <source>
        <dbReference type="SAM" id="MobiDB-lite"/>
    </source>
</evidence>
<sequence length="189" mass="21317">MLSLRQQRTIGSSKCLWDLCFHVGQRLTSRLTVAAGGKYERGSTNDGHPVLVLDRSGLAMITDRVDIRVKLGALVPYWEPHEFVFLTPLLLKNFRYRWRLAVRVLSWFPSCIKIVNTLSSTGSDLSCVVEARGVTFLVSEQYFLYEPEGYTILISAVGVDRTLMAAPERGRGRGRDPHPPMIDEFDDGQ</sequence>
<organism evidence="2 3">
    <name type="scientific">Stylosanthes scabra</name>
    <dbReference type="NCBI Taxonomy" id="79078"/>
    <lineage>
        <taxon>Eukaryota</taxon>
        <taxon>Viridiplantae</taxon>
        <taxon>Streptophyta</taxon>
        <taxon>Embryophyta</taxon>
        <taxon>Tracheophyta</taxon>
        <taxon>Spermatophyta</taxon>
        <taxon>Magnoliopsida</taxon>
        <taxon>eudicotyledons</taxon>
        <taxon>Gunneridae</taxon>
        <taxon>Pentapetalae</taxon>
        <taxon>rosids</taxon>
        <taxon>fabids</taxon>
        <taxon>Fabales</taxon>
        <taxon>Fabaceae</taxon>
        <taxon>Papilionoideae</taxon>
        <taxon>50 kb inversion clade</taxon>
        <taxon>dalbergioids sensu lato</taxon>
        <taxon>Dalbergieae</taxon>
        <taxon>Pterocarpus clade</taxon>
        <taxon>Stylosanthes</taxon>
    </lineage>
</organism>
<dbReference type="Proteomes" id="UP001341840">
    <property type="component" value="Unassembled WGS sequence"/>
</dbReference>
<gene>
    <name evidence="2" type="ORF">PIB30_091157</name>
</gene>
<protein>
    <submittedName>
        <fullName evidence="2">Uncharacterized protein</fullName>
    </submittedName>
</protein>
<keyword evidence="3" id="KW-1185">Reference proteome</keyword>
<proteinExistence type="predicted"/>
<accession>A0ABU6RVF0</accession>
<name>A0ABU6RVF0_9FABA</name>
<dbReference type="EMBL" id="JASCZI010032011">
    <property type="protein sequence ID" value="MED6127756.1"/>
    <property type="molecule type" value="Genomic_DNA"/>
</dbReference>
<evidence type="ECO:0000313" key="3">
    <source>
        <dbReference type="Proteomes" id="UP001341840"/>
    </source>
</evidence>
<evidence type="ECO:0000313" key="2">
    <source>
        <dbReference type="EMBL" id="MED6127756.1"/>
    </source>
</evidence>
<feature type="compositionally biased region" description="Basic and acidic residues" evidence="1">
    <location>
        <begin position="168"/>
        <end position="178"/>
    </location>
</feature>